<name>D9S3M7_THEOJ</name>
<evidence type="ECO:0000256" key="1">
    <source>
        <dbReference type="SAM" id="Phobius"/>
    </source>
</evidence>
<proteinExistence type="predicted"/>
<dbReference type="AlphaFoldDB" id="D9S3M7"/>
<dbReference type="EMBL" id="CP002131">
    <property type="protein sequence ID" value="ADL08004.1"/>
    <property type="molecule type" value="Genomic_DNA"/>
</dbReference>
<dbReference type="STRING" id="555079.Toce_1248"/>
<dbReference type="KEGG" id="toc:Toce_1248"/>
<gene>
    <name evidence="2" type="ordered locus">Toce_1248</name>
</gene>
<reference evidence="2 3" key="1">
    <citation type="journal article" date="2010" name="Stand. Genomic Sci.">
        <title>Complete genome sequence of Thermosediminibacter oceani type strain (JW/IW-1228P).</title>
        <authorList>
            <person name="Pitluck S."/>
            <person name="Yasawong M."/>
            <person name="Munk C."/>
            <person name="Nolan M."/>
            <person name="Lapidus A."/>
            <person name="Lucas S."/>
            <person name="Glavina Del Rio T."/>
            <person name="Tice H."/>
            <person name="Cheng J.F."/>
            <person name="Bruce D."/>
            <person name="Detter C."/>
            <person name="Tapia R."/>
            <person name="Han C."/>
            <person name="Goodwin L."/>
            <person name="Liolios K."/>
            <person name="Ivanova N."/>
            <person name="Mavromatis K."/>
            <person name="Mikhailova N."/>
            <person name="Pati A."/>
            <person name="Chen A."/>
            <person name="Palaniappan K."/>
            <person name="Land M."/>
            <person name="Hauser L."/>
            <person name="Chang Y.J."/>
            <person name="Jeffries C.D."/>
            <person name="Rohde M."/>
            <person name="Spring S."/>
            <person name="Sikorski J."/>
            <person name="Goker M."/>
            <person name="Woyke T."/>
            <person name="Bristow J."/>
            <person name="Eisen J.A."/>
            <person name="Markowitz V."/>
            <person name="Hugenholtz P."/>
            <person name="Kyrpides N.C."/>
            <person name="Klenk H.P."/>
        </authorList>
    </citation>
    <scope>NUCLEOTIDE SEQUENCE [LARGE SCALE GENOMIC DNA]</scope>
    <source>
        <strain evidence="3">ATCC BAA-1034 / DSM 16646 / JW/IW-1228P</strain>
    </source>
</reference>
<keyword evidence="1" id="KW-0472">Membrane</keyword>
<keyword evidence="1" id="KW-0812">Transmembrane</keyword>
<dbReference type="HOGENOM" id="CLU_1685745_0_0_9"/>
<evidence type="ECO:0000313" key="3">
    <source>
        <dbReference type="Proteomes" id="UP000000272"/>
    </source>
</evidence>
<dbReference type="Proteomes" id="UP000000272">
    <property type="component" value="Chromosome"/>
</dbReference>
<sequence length="156" mass="18356">MNRRIPVFIKLLFLLLFINVFLLIFTIYSTNSTPEKYLRKILKDIEIGSVLEYKEKNKLLEIKKVFDMAKKVGLGNIGYHISYLDSKYRVYVYFLEDYSNNSFKKKTQASGKADDIKLSRIILDFKLKRKYLLLYELEDVSVVNSDINELGNVYGK</sequence>
<dbReference type="RefSeq" id="WP_013276043.1">
    <property type="nucleotide sequence ID" value="NC_014377.1"/>
</dbReference>
<feature type="transmembrane region" description="Helical" evidence="1">
    <location>
        <begin position="7"/>
        <end position="28"/>
    </location>
</feature>
<protein>
    <submittedName>
        <fullName evidence="2">Uncharacterized protein</fullName>
    </submittedName>
</protein>
<keyword evidence="1" id="KW-1133">Transmembrane helix</keyword>
<dbReference type="OrthoDB" id="9843969at2"/>
<organism evidence="2 3">
    <name type="scientific">Thermosediminibacter oceani (strain ATCC BAA-1034 / DSM 16646 / JW/IW-1228P)</name>
    <dbReference type="NCBI Taxonomy" id="555079"/>
    <lineage>
        <taxon>Bacteria</taxon>
        <taxon>Bacillati</taxon>
        <taxon>Bacillota</taxon>
        <taxon>Clostridia</taxon>
        <taxon>Thermosediminibacterales</taxon>
        <taxon>Thermosediminibacteraceae</taxon>
        <taxon>Thermosediminibacter</taxon>
    </lineage>
</organism>
<keyword evidence="3" id="KW-1185">Reference proteome</keyword>
<accession>D9S3M7</accession>
<evidence type="ECO:0000313" key="2">
    <source>
        <dbReference type="EMBL" id="ADL08004.1"/>
    </source>
</evidence>